<sequence>MSTAKSASYDYLIKLLLIGDSGVGKSCLLLRFSDDSFTPSFITTIGIDFKIRTIELDGKRIKLQIWDTAGQERFRTITTGKFPSINQTRPKMFVYTNKVFFGAAYYRGAMGILLVYDVTDERSFGNVRNWFSNIEQHANEGVNKILIGNKCDMEEKRAVTKEQGETLANELGIQFMETSAKANIGVEEAFFDLARDIKKRLIDTQQTQQTRQREEVRLDSNTTASNKSGGGCCQ</sequence>
<dbReference type="PROSITE" id="PS51419">
    <property type="entry name" value="RAB"/>
    <property type="match status" value="1"/>
</dbReference>
<evidence type="ECO:0000313" key="7">
    <source>
        <dbReference type="EMBL" id="SAM05027.1"/>
    </source>
</evidence>
<keyword evidence="2" id="KW-0547">Nucleotide-binding</keyword>
<feature type="region of interest" description="Disordered" evidence="6">
    <location>
        <begin position="204"/>
        <end position="234"/>
    </location>
</feature>
<dbReference type="FunFam" id="3.40.50.300:FF:001447">
    <property type="entry name" value="Ras-related protein Rab-1B"/>
    <property type="match status" value="2"/>
</dbReference>
<dbReference type="FunCoup" id="A0A168QLH3">
    <property type="interactions" value="601"/>
</dbReference>
<dbReference type="InterPro" id="IPR027417">
    <property type="entry name" value="P-loop_NTPase"/>
</dbReference>
<dbReference type="PROSITE" id="PS51420">
    <property type="entry name" value="RHO"/>
    <property type="match status" value="1"/>
</dbReference>
<dbReference type="SMART" id="SM00176">
    <property type="entry name" value="RAN"/>
    <property type="match status" value="1"/>
</dbReference>
<comment type="similarity">
    <text evidence="1">Belongs to the small GTPase superfamily. Rab family.</text>
</comment>
<dbReference type="InterPro" id="IPR001806">
    <property type="entry name" value="Small_GTPase"/>
</dbReference>
<organism evidence="7">
    <name type="scientific">Absidia glauca</name>
    <name type="common">Pin mould</name>
    <dbReference type="NCBI Taxonomy" id="4829"/>
    <lineage>
        <taxon>Eukaryota</taxon>
        <taxon>Fungi</taxon>
        <taxon>Fungi incertae sedis</taxon>
        <taxon>Mucoromycota</taxon>
        <taxon>Mucoromycotina</taxon>
        <taxon>Mucoromycetes</taxon>
        <taxon>Mucorales</taxon>
        <taxon>Cunninghamellaceae</taxon>
        <taxon>Absidia</taxon>
    </lineage>
</organism>
<proteinExistence type="inferred from homology"/>
<dbReference type="AlphaFoldDB" id="A0A168QLH3"/>
<evidence type="ECO:0000256" key="1">
    <source>
        <dbReference type="ARBA" id="ARBA00006270"/>
    </source>
</evidence>
<dbReference type="CDD" id="cd01867">
    <property type="entry name" value="Rab8_Rab10_Rab13_like"/>
    <property type="match status" value="1"/>
</dbReference>
<evidence type="ECO:0000256" key="2">
    <source>
        <dbReference type="ARBA" id="ARBA00022741"/>
    </source>
</evidence>
<dbReference type="GO" id="GO:0005525">
    <property type="term" value="F:GTP binding"/>
    <property type="evidence" value="ECO:0007669"/>
    <property type="project" value="UniProtKB-KW"/>
</dbReference>
<dbReference type="Gene3D" id="3.40.50.300">
    <property type="entry name" value="P-loop containing nucleotide triphosphate hydrolases"/>
    <property type="match status" value="1"/>
</dbReference>
<dbReference type="InterPro" id="IPR050305">
    <property type="entry name" value="Small_GTPase_Rab"/>
</dbReference>
<evidence type="ECO:0000256" key="3">
    <source>
        <dbReference type="ARBA" id="ARBA00023134"/>
    </source>
</evidence>
<dbReference type="SMART" id="SM00173">
    <property type="entry name" value="RAS"/>
    <property type="match status" value="1"/>
</dbReference>
<dbReference type="SMART" id="SM00175">
    <property type="entry name" value="RAB"/>
    <property type="match status" value="1"/>
</dbReference>
<keyword evidence="4" id="KW-0449">Lipoprotein</keyword>
<dbReference type="PROSITE" id="PS51421">
    <property type="entry name" value="RAS"/>
    <property type="match status" value="1"/>
</dbReference>
<reference evidence="7" key="1">
    <citation type="submission" date="2016-04" db="EMBL/GenBank/DDBJ databases">
        <authorList>
            <person name="Evans L.H."/>
            <person name="Alamgir A."/>
            <person name="Owens N."/>
            <person name="Weber N.D."/>
            <person name="Virtaneva K."/>
            <person name="Barbian K."/>
            <person name="Babar A."/>
            <person name="Rosenke K."/>
        </authorList>
    </citation>
    <scope>NUCLEOTIDE SEQUENCE [LARGE SCALE GENOMIC DNA]</scope>
    <source>
        <strain evidence="7">CBS 101.48</strain>
    </source>
</reference>
<dbReference type="PANTHER" id="PTHR47980">
    <property type="entry name" value="LD44762P"/>
    <property type="match status" value="1"/>
</dbReference>
<dbReference type="NCBIfam" id="TIGR00231">
    <property type="entry name" value="small_GTP"/>
    <property type="match status" value="1"/>
</dbReference>
<dbReference type="OMA" id="FDWLIKI"/>
<evidence type="ECO:0000256" key="4">
    <source>
        <dbReference type="ARBA" id="ARBA00023288"/>
    </source>
</evidence>
<accession>A0A168QLH3</accession>
<dbReference type="SMART" id="SM00174">
    <property type="entry name" value="RHO"/>
    <property type="match status" value="1"/>
</dbReference>
<name>A0A168QLH3_ABSGL</name>
<dbReference type="PRINTS" id="PR00449">
    <property type="entry name" value="RASTRNSFRMNG"/>
</dbReference>
<dbReference type="Pfam" id="PF00071">
    <property type="entry name" value="Ras"/>
    <property type="match status" value="2"/>
</dbReference>
<evidence type="ECO:0000313" key="8">
    <source>
        <dbReference type="Proteomes" id="UP000078561"/>
    </source>
</evidence>
<gene>
    <name evidence="7" type="primary">ABSGL_10893.1 scaffold 12033</name>
</gene>
<evidence type="ECO:0000256" key="5">
    <source>
        <dbReference type="ARBA" id="ARBA00046278"/>
    </source>
</evidence>
<dbReference type="InParanoid" id="A0A168QLH3"/>
<dbReference type="GO" id="GO:0003924">
    <property type="term" value="F:GTPase activity"/>
    <property type="evidence" value="ECO:0007669"/>
    <property type="project" value="InterPro"/>
</dbReference>
<keyword evidence="8" id="KW-1185">Reference proteome</keyword>
<dbReference type="STRING" id="4829.A0A168QLH3"/>
<dbReference type="Proteomes" id="UP000078561">
    <property type="component" value="Unassembled WGS sequence"/>
</dbReference>
<dbReference type="GO" id="GO:0012505">
    <property type="term" value="C:endomembrane system"/>
    <property type="evidence" value="ECO:0007669"/>
    <property type="project" value="UniProtKB-SubCell"/>
</dbReference>
<dbReference type="SUPFAM" id="SSF52540">
    <property type="entry name" value="P-loop containing nucleoside triphosphate hydrolases"/>
    <property type="match status" value="1"/>
</dbReference>
<dbReference type="EMBL" id="LT554417">
    <property type="protein sequence ID" value="SAM05027.1"/>
    <property type="molecule type" value="Genomic_DNA"/>
</dbReference>
<keyword evidence="3" id="KW-0342">GTP-binding</keyword>
<comment type="subcellular location">
    <subcellularLocation>
        <location evidence="5">Endomembrane system</location>
        <topology evidence="5">Lipid-anchor</topology>
        <orientation evidence="5">Cytoplasmic side</orientation>
    </subcellularLocation>
</comment>
<protein>
    <submittedName>
        <fullName evidence="7">Uncharacterized protein</fullName>
    </submittedName>
</protein>
<evidence type="ECO:0000256" key="6">
    <source>
        <dbReference type="SAM" id="MobiDB-lite"/>
    </source>
</evidence>
<dbReference type="OrthoDB" id="9989112at2759"/>
<dbReference type="InterPro" id="IPR005225">
    <property type="entry name" value="Small_GTP-bd"/>
</dbReference>